<evidence type="ECO:0000256" key="8">
    <source>
        <dbReference type="HAMAP-Rule" id="MF_00983"/>
    </source>
</evidence>
<evidence type="ECO:0000256" key="1">
    <source>
        <dbReference type="ARBA" id="ARBA00022515"/>
    </source>
</evidence>
<gene>
    <name evidence="8" type="primary">priA</name>
    <name evidence="10" type="ORF">L8U58_02755</name>
</gene>
<dbReference type="GO" id="GO:0006302">
    <property type="term" value="P:double-strand break repair"/>
    <property type="evidence" value="ECO:0007669"/>
    <property type="project" value="InterPro"/>
</dbReference>
<dbReference type="InterPro" id="IPR005259">
    <property type="entry name" value="PriA"/>
</dbReference>
<dbReference type="GO" id="GO:0006270">
    <property type="term" value="P:DNA replication initiation"/>
    <property type="evidence" value="ECO:0007669"/>
    <property type="project" value="TreeGrafter"/>
</dbReference>
<dbReference type="GO" id="GO:0043138">
    <property type="term" value="F:3'-5' DNA helicase activity"/>
    <property type="evidence" value="ECO:0007669"/>
    <property type="project" value="TreeGrafter"/>
</dbReference>
<feature type="binding site" evidence="8">
    <location>
        <position position="395"/>
    </location>
    <ligand>
        <name>Zn(2+)</name>
        <dbReference type="ChEBI" id="CHEBI:29105"/>
        <label>1</label>
    </ligand>
</feature>
<reference evidence="10" key="1">
    <citation type="submission" date="2022-02" db="EMBL/GenBank/DDBJ databases">
        <title>Corynebacterium sp. from urogenital microbiome.</title>
        <authorList>
            <person name="Cappelli E.A."/>
            <person name="Ribeiro T.G."/>
            <person name="Peixe L."/>
        </authorList>
    </citation>
    <scope>NUCLEOTIDE SEQUENCE</scope>
    <source>
        <strain evidence="10">C9Ua_112</strain>
    </source>
</reference>
<keyword evidence="11" id="KW-1185">Reference proteome</keyword>
<evidence type="ECO:0000256" key="2">
    <source>
        <dbReference type="ARBA" id="ARBA00022705"/>
    </source>
</evidence>
<dbReference type="PANTHER" id="PTHR30580">
    <property type="entry name" value="PRIMOSOMAL PROTEIN N"/>
    <property type="match status" value="1"/>
</dbReference>
<dbReference type="GeneID" id="301812450"/>
<dbReference type="InterPro" id="IPR041222">
    <property type="entry name" value="PriA_3primeBD"/>
</dbReference>
<accession>A0A9X3RPT9</accession>
<protein>
    <recommendedName>
        <fullName evidence="8">Probable replication restart protein PriA</fullName>
    </recommendedName>
    <alternativeName>
        <fullName evidence="8">Putative ATP-dependent DNA helicase PriA</fullName>
    </alternativeName>
</protein>
<dbReference type="RefSeq" id="WP_269954639.1">
    <property type="nucleotide sequence ID" value="NZ_JAKMUV010000002.1"/>
</dbReference>
<name>A0A9X3RPT9_9CORY</name>
<keyword evidence="4 8" id="KW-0547">Nucleotide-binding</keyword>
<feature type="binding site" evidence="8">
    <location>
        <position position="424"/>
    </location>
    <ligand>
        <name>Zn(2+)</name>
        <dbReference type="ChEBI" id="CHEBI:29105"/>
        <label>2</label>
    </ligand>
</feature>
<evidence type="ECO:0000256" key="3">
    <source>
        <dbReference type="ARBA" id="ARBA00022723"/>
    </source>
</evidence>
<dbReference type="InterPro" id="IPR027417">
    <property type="entry name" value="P-loop_NTPase"/>
</dbReference>
<dbReference type="HAMAP" id="MF_00983">
    <property type="entry name" value="PriA"/>
    <property type="match status" value="1"/>
</dbReference>
<keyword evidence="1 8" id="KW-0639">Primosome</keyword>
<dbReference type="InterPro" id="IPR042115">
    <property type="entry name" value="PriA_3primeBD_sf"/>
</dbReference>
<dbReference type="NCBIfam" id="NF011455">
    <property type="entry name" value="PRK14873.1-5"/>
    <property type="match status" value="1"/>
</dbReference>
<dbReference type="SUPFAM" id="SSF52540">
    <property type="entry name" value="P-loop containing nucleoside triphosphate hydrolases"/>
    <property type="match status" value="1"/>
</dbReference>
<evidence type="ECO:0000259" key="9">
    <source>
        <dbReference type="Pfam" id="PF17764"/>
    </source>
</evidence>
<dbReference type="Gene3D" id="3.40.50.300">
    <property type="entry name" value="P-loop containing nucleotide triphosphate hydrolases"/>
    <property type="match status" value="1"/>
</dbReference>
<comment type="caution">
    <text evidence="8">As this protein does not have any detectable helicase domains, it probably does not have helicase activity.</text>
</comment>
<dbReference type="GO" id="GO:0006310">
    <property type="term" value="P:DNA recombination"/>
    <property type="evidence" value="ECO:0007669"/>
    <property type="project" value="InterPro"/>
</dbReference>
<sequence length="687" mass="73781">MEQPVARVLPLLGVPHLDRLFDYAVPEDMDAHAQPGVRVRVRFSGRLVDAFLIERRRRSDHPGQLRPLERVISPIRVLPKPLWELVNTLADRYAGVRSDILRSVVPSRHASAEASGLFADGAAWEDLGAKLQSVEEAATQSYAAAETALAPYTHGTAFLSALVAGKPARSCLLTPPGSDIPTLIAAVAAAVAWNTDGSVLVVAPNQRLVDRLVAGLKEHMNPAQVLEMTASIGPNARYRRYLSVLAGQARVVVGTRSAALLPMVKPRLMVLVGESDDNLVDPRAPYIQAREALALHAEHSGSGLLIAGVHRSAEVQQWVDRKLVYPLAPLPEVLREAMPWIRGLGETDGATERELHAPGARIPSMAFEAIRECMERNVPALVQVPRRGYAPALSCAKCRTPARCRHCNGPLELPTSAEAAPPRCRWCGQTAGLFTCSSCGNHSVRLAVVGHDRTVEELGRAFPGIPIIASGGKNVVDQVRLRKSIVVATPGAEPTVDGGLYGSAVLVDPWILLGRQDLRAAETALRHWMEAAALVAPRTEGGKVIFAGAANLPTAQQLIRWDPVGSARAELAHRAEAAFPPAYSVAAIDGTVASIENLEAGWELPEGAETLGPVELPQGVRLPAGIDSHDPQARQSARRLLVRVPAEHQAELGQALRRAQSVRTIHRSGRGPQPDALRVVMDPVRIG</sequence>
<dbReference type="GO" id="GO:0008270">
    <property type="term" value="F:zinc ion binding"/>
    <property type="evidence" value="ECO:0007669"/>
    <property type="project" value="UniProtKB-UniRule"/>
</dbReference>
<evidence type="ECO:0000313" key="10">
    <source>
        <dbReference type="EMBL" id="MCZ9304459.1"/>
    </source>
</evidence>
<comment type="caution">
    <text evidence="10">The sequence shown here is derived from an EMBL/GenBank/DDBJ whole genome shotgun (WGS) entry which is preliminary data.</text>
</comment>
<keyword evidence="5 8" id="KW-0862">Zinc</keyword>
<evidence type="ECO:0000256" key="5">
    <source>
        <dbReference type="ARBA" id="ARBA00022833"/>
    </source>
</evidence>
<keyword evidence="7 8" id="KW-0238">DNA-binding</keyword>
<feature type="binding site" evidence="8">
    <location>
        <position position="436"/>
    </location>
    <ligand>
        <name>Zn(2+)</name>
        <dbReference type="ChEBI" id="CHEBI:29105"/>
        <label>1</label>
    </ligand>
</feature>
<comment type="subunit">
    <text evidence="8">Component of the replication restart primosome.</text>
</comment>
<dbReference type="GO" id="GO:0005524">
    <property type="term" value="F:ATP binding"/>
    <property type="evidence" value="ECO:0007669"/>
    <property type="project" value="UniProtKB-UniRule"/>
</dbReference>
<feature type="binding site" evidence="8">
    <location>
        <position position="427"/>
    </location>
    <ligand>
        <name>Zn(2+)</name>
        <dbReference type="ChEBI" id="CHEBI:29105"/>
        <label>2</label>
    </ligand>
</feature>
<dbReference type="GO" id="GO:0016787">
    <property type="term" value="F:hydrolase activity"/>
    <property type="evidence" value="ECO:0007669"/>
    <property type="project" value="UniProtKB-KW"/>
</dbReference>
<evidence type="ECO:0000256" key="7">
    <source>
        <dbReference type="ARBA" id="ARBA00023125"/>
    </source>
</evidence>
<dbReference type="GO" id="GO:0003677">
    <property type="term" value="F:DNA binding"/>
    <property type="evidence" value="ECO:0007669"/>
    <property type="project" value="UniProtKB-UniRule"/>
</dbReference>
<keyword evidence="6 8" id="KW-0067">ATP-binding</keyword>
<feature type="binding site" evidence="8">
    <location>
        <position position="407"/>
    </location>
    <ligand>
        <name>Zn(2+)</name>
        <dbReference type="ChEBI" id="CHEBI:29105"/>
        <label>2</label>
    </ligand>
</feature>
<dbReference type="Proteomes" id="UP001146505">
    <property type="component" value="Unassembled WGS sequence"/>
</dbReference>
<proteinExistence type="inferred from homology"/>
<dbReference type="EMBL" id="JAKMUV010000002">
    <property type="protein sequence ID" value="MCZ9304459.1"/>
    <property type="molecule type" value="Genomic_DNA"/>
</dbReference>
<feature type="binding site" evidence="8">
    <location>
        <position position="404"/>
    </location>
    <ligand>
        <name>Zn(2+)</name>
        <dbReference type="ChEBI" id="CHEBI:29105"/>
        <label>2</label>
    </ligand>
</feature>
<dbReference type="GO" id="GO:1990077">
    <property type="term" value="C:primosome complex"/>
    <property type="evidence" value="ECO:0007669"/>
    <property type="project" value="UniProtKB-UniRule"/>
</dbReference>
<comment type="similarity">
    <text evidence="8">Belongs to the helicase family. PriA subfamily.</text>
</comment>
<organism evidence="10 11">
    <name type="scientific">Corynebacterium macclintockiae</name>
    <dbReference type="NCBI Taxonomy" id="2913501"/>
    <lineage>
        <taxon>Bacteria</taxon>
        <taxon>Bacillati</taxon>
        <taxon>Actinomycetota</taxon>
        <taxon>Actinomycetes</taxon>
        <taxon>Mycobacteriales</taxon>
        <taxon>Corynebacteriaceae</taxon>
        <taxon>Corynebacterium</taxon>
    </lineage>
</organism>
<evidence type="ECO:0000256" key="6">
    <source>
        <dbReference type="ARBA" id="ARBA00022840"/>
    </source>
</evidence>
<dbReference type="Gene3D" id="3.40.1440.60">
    <property type="entry name" value="PriA, 3(prime) DNA-binding domain"/>
    <property type="match status" value="1"/>
</dbReference>
<dbReference type="AlphaFoldDB" id="A0A9X3RPT9"/>
<dbReference type="GO" id="GO:0006269">
    <property type="term" value="P:DNA replication, synthesis of primer"/>
    <property type="evidence" value="ECO:0007669"/>
    <property type="project" value="UniProtKB-KW"/>
</dbReference>
<dbReference type="PANTHER" id="PTHR30580:SF0">
    <property type="entry name" value="PRIMOSOMAL PROTEIN N"/>
    <property type="match status" value="1"/>
</dbReference>
<comment type="function">
    <text evidence="8">Initiates the restart of stalled replication forks, which reloads the replicative helicase on sites other than the origin of replication. Recognizes and binds to abandoned replication forks and remodels them to uncover a helicase loading site. Promotes assembly of the primosome at these replication forks.</text>
</comment>
<keyword evidence="3 8" id="KW-0479">Metal-binding</keyword>
<keyword evidence="2 8" id="KW-0235">DNA replication</keyword>
<evidence type="ECO:0000256" key="4">
    <source>
        <dbReference type="ARBA" id="ARBA00022741"/>
    </source>
</evidence>
<feature type="binding site" evidence="8">
    <location>
        <position position="398"/>
    </location>
    <ligand>
        <name>Zn(2+)</name>
        <dbReference type="ChEBI" id="CHEBI:29105"/>
        <label>1</label>
    </ligand>
</feature>
<evidence type="ECO:0000313" key="11">
    <source>
        <dbReference type="Proteomes" id="UP001146505"/>
    </source>
</evidence>
<comment type="cofactor">
    <cofactor evidence="8">
        <name>Zn(2+)</name>
        <dbReference type="ChEBI" id="CHEBI:29105"/>
    </cofactor>
    <text evidence="8">Binds 2 zinc ions per subunit.</text>
</comment>
<keyword evidence="10" id="KW-0378">Hydrolase</keyword>
<feature type="binding site" evidence="8">
    <location>
        <position position="439"/>
    </location>
    <ligand>
        <name>Zn(2+)</name>
        <dbReference type="ChEBI" id="CHEBI:29105"/>
        <label>1</label>
    </ligand>
</feature>
<feature type="domain" description="Primosomal protein N' 3' DNA-binding" evidence="9">
    <location>
        <begin position="12"/>
        <end position="106"/>
    </location>
</feature>
<dbReference type="Pfam" id="PF17764">
    <property type="entry name" value="PriA_3primeBD"/>
    <property type="match status" value="1"/>
</dbReference>